<organism evidence="3 4">
    <name type="scientific">Ridgeia piscesae</name>
    <name type="common">Tubeworm</name>
    <dbReference type="NCBI Taxonomy" id="27915"/>
    <lineage>
        <taxon>Eukaryota</taxon>
        <taxon>Metazoa</taxon>
        <taxon>Spiralia</taxon>
        <taxon>Lophotrochozoa</taxon>
        <taxon>Annelida</taxon>
        <taxon>Polychaeta</taxon>
        <taxon>Sedentaria</taxon>
        <taxon>Canalipalpata</taxon>
        <taxon>Sabellida</taxon>
        <taxon>Siboglinidae</taxon>
        <taxon>Ridgeia</taxon>
    </lineage>
</organism>
<dbReference type="InterPro" id="IPR001296">
    <property type="entry name" value="Glyco_trans_1"/>
</dbReference>
<proteinExistence type="predicted"/>
<dbReference type="Proteomes" id="UP001209878">
    <property type="component" value="Unassembled WGS sequence"/>
</dbReference>
<dbReference type="Gene3D" id="3.40.50.2000">
    <property type="entry name" value="Glycogen Phosphorylase B"/>
    <property type="match status" value="2"/>
</dbReference>
<comment type="caution">
    <text evidence="3">The sequence shown here is derived from an EMBL/GenBank/DDBJ whole genome shotgun (WGS) entry which is preliminary data.</text>
</comment>
<dbReference type="InterPro" id="IPR052622">
    <property type="entry name" value="Glycosyltransferase_G1"/>
</dbReference>
<evidence type="ECO:0000313" key="4">
    <source>
        <dbReference type="Proteomes" id="UP001209878"/>
    </source>
</evidence>
<evidence type="ECO:0000259" key="2">
    <source>
        <dbReference type="Pfam" id="PF00534"/>
    </source>
</evidence>
<feature type="domain" description="Glycosyl transferase family 1" evidence="2">
    <location>
        <begin position="287"/>
        <end position="449"/>
    </location>
</feature>
<dbReference type="Pfam" id="PF00534">
    <property type="entry name" value="Glycos_transf_1"/>
    <property type="match status" value="1"/>
</dbReference>
<dbReference type="CDD" id="cd03801">
    <property type="entry name" value="GT4_PimA-like"/>
    <property type="match status" value="1"/>
</dbReference>
<dbReference type="GO" id="GO:0016757">
    <property type="term" value="F:glycosyltransferase activity"/>
    <property type="evidence" value="ECO:0007669"/>
    <property type="project" value="UniProtKB-KW"/>
</dbReference>
<sequence>MRDSNSFKSLQEFRGHLLEKDVHVIIAIHALHSGSLLTGDKFLDGLKGCVWNTRRIFQNGAQKFPNGSLVAAAKRWDELSKHKQPIANDHWSLTLHQDKLLRPSVVGIRETEDDDETFNHCCHRNGDSDYLQRAAAARVRRKRAASVDCSKTMIEQQRDHSGSHRSVGCRMGRRKRSWSLSHLDGRDIGRREGRKVAREARGTKPTRHIPYALICAGTDLNEFSKDITSLRLMTRAILGATFVVSLSEPLLHKVKALWPVLNKKQLKEIPQAVMTFPSDLSIDSVRHQFGLCDNAVFFVMVSGIRPVKDPLYLVNSFSDWHLKRRQMVYLLIIGPLMNEEYGKIFLEVVNRVRGVVYLGAQSLANTHALIQASFALINSSLSEGMSTAILEAMDLGVPVIARNIPGNRAIIDNRQTGLLYDSTTDFLESAELLLSEPLLRTDIIARAKHKIRSRHHCDDERDVYFSLVDDLAKFNQS</sequence>
<dbReference type="EMBL" id="JAODUO010001486">
    <property type="protein sequence ID" value="KAK2163042.1"/>
    <property type="molecule type" value="Genomic_DNA"/>
</dbReference>
<dbReference type="PANTHER" id="PTHR46660:SF2">
    <property type="entry name" value="GLYCOSYLTRANSFERASE 1 DOMAIN-CONTAINING PROTEIN 1"/>
    <property type="match status" value="1"/>
</dbReference>
<evidence type="ECO:0000313" key="3">
    <source>
        <dbReference type="EMBL" id="KAK2163042.1"/>
    </source>
</evidence>
<gene>
    <name evidence="3" type="ORF">NP493_1487g00030</name>
</gene>
<dbReference type="SUPFAM" id="SSF53756">
    <property type="entry name" value="UDP-Glycosyltransferase/glycogen phosphorylase"/>
    <property type="match status" value="1"/>
</dbReference>
<protein>
    <recommendedName>
        <fullName evidence="2">Glycosyl transferase family 1 domain-containing protein</fullName>
    </recommendedName>
</protein>
<dbReference type="PANTHER" id="PTHR46660">
    <property type="match status" value="1"/>
</dbReference>
<reference evidence="3" key="1">
    <citation type="journal article" date="2023" name="Mol. Biol. Evol.">
        <title>Third-Generation Sequencing Reveals the Adaptive Role of the Epigenome in Three Deep-Sea Polychaetes.</title>
        <authorList>
            <person name="Perez M."/>
            <person name="Aroh O."/>
            <person name="Sun Y."/>
            <person name="Lan Y."/>
            <person name="Juniper S.K."/>
            <person name="Young C.R."/>
            <person name="Angers B."/>
            <person name="Qian P.Y."/>
        </authorList>
    </citation>
    <scope>NUCLEOTIDE SEQUENCE</scope>
    <source>
        <strain evidence="3">R07B-5</strain>
    </source>
</reference>
<accession>A0AAD9NAG2</accession>
<dbReference type="AlphaFoldDB" id="A0AAD9NAG2"/>
<name>A0AAD9NAG2_RIDPI</name>
<evidence type="ECO:0000256" key="1">
    <source>
        <dbReference type="ARBA" id="ARBA00022676"/>
    </source>
</evidence>
<keyword evidence="1" id="KW-0808">Transferase</keyword>
<keyword evidence="4" id="KW-1185">Reference proteome</keyword>
<keyword evidence="1" id="KW-0328">Glycosyltransferase</keyword>